<dbReference type="RefSeq" id="XP_004350862.1">
    <property type="nucleotide sequence ID" value="XM_004350811.1"/>
</dbReference>
<evidence type="ECO:0000256" key="1">
    <source>
        <dbReference type="SAM" id="SignalP"/>
    </source>
</evidence>
<evidence type="ECO:0000313" key="2">
    <source>
        <dbReference type="EMBL" id="EGG14154.1"/>
    </source>
</evidence>
<keyword evidence="1" id="KW-0732">Signal</keyword>
<name>F4QEU7_CACFS</name>
<evidence type="ECO:0000313" key="3">
    <source>
        <dbReference type="Proteomes" id="UP000007797"/>
    </source>
</evidence>
<accession>F4QEU7</accession>
<dbReference type="Proteomes" id="UP000007797">
    <property type="component" value="Unassembled WGS sequence"/>
</dbReference>
<dbReference type="KEGG" id="dfa:DFA_11922"/>
<dbReference type="GeneID" id="14865527"/>
<dbReference type="AlphaFoldDB" id="F4QEU7"/>
<feature type="chain" id="PRO_5003314029" description="Secreted protein" evidence="1">
    <location>
        <begin position="19"/>
        <end position="112"/>
    </location>
</feature>
<keyword evidence="3" id="KW-1185">Reference proteome</keyword>
<organism evidence="2 3">
    <name type="scientific">Cavenderia fasciculata</name>
    <name type="common">Slime mold</name>
    <name type="synonym">Dictyostelium fasciculatum</name>
    <dbReference type="NCBI Taxonomy" id="261658"/>
    <lineage>
        <taxon>Eukaryota</taxon>
        <taxon>Amoebozoa</taxon>
        <taxon>Evosea</taxon>
        <taxon>Eumycetozoa</taxon>
        <taxon>Dictyostelia</taxon>
        <taxon>Acytosteliales</taxon>
        <taxon>Cavenderiaceae</taxon>
        <taxon>Cavenderia</taxon>
    </lineage>
</organism>
<protein>
    <recommendedName>
        <fullName evidence="4">Secreted protein</fullName>
    </recommendedName>
</protein>
<proteinExistence type="predicted"/>
<sequence>MFAACLFAACLFAACLFAACLFAACNIQDKQQIQGQEKPCANQLNQINLKYTSVQEIKIISRRIKVNLFWGFVHVYDTCCMDVDHVSFFVERIEEDDGGEEDERNEAEGERL</sequence>
<evidence type="ECO:0008006" key="4">
    <source>
        <dbReference type="Google" id="ProtNLM"/>
    </source>
</evidence>
<feature type="signal peptide" evidence="1">
    <location>
        <begin position="1"/>
        <end position="18"/>
    </location>
</feature>
<reference evidence="3" key="1">
    <citation type="journal article" date="2011" name="Genome Res.">
        <title>Phylogeny-wide analysis of social amoeba genomes highlights ancient origins for complex intercellular communication.</title>
        <authorList>
            <person name="Heidel A.J."/>
            <person name="Lawal H.M."/>
            <person name="Felder M."/>
            <person name="Schilde C."/>
            <person name="Helps N.R."/>
            <person name="Tunggal B."/>
            <person name="Rivero F."/>
            <person name="John U."/>
            <person name="Schleicher M."/>
            <person name="Eichinger L."/>
            <person name="Platzer M."/>
            <person name="Noegel A.A."/>
            <person name="Schaap P."/>
            <person name="Gloeckner G."/>
        </authorList>
    </citation>
    <scope>NUCLEOTIDE SEQUENCE [LARGE SCALE GENOMIC DNA]</scope>
    <source>
        <strain evidence="3">SH3</strain>
    </source>
</reference>
<dbReference type="EMBL" id="GL883029">
    <property type="protein sequence ID" value="EGG14154.1"/>
    <property type="molecule type" value="Genomic_DNA"/>
</dbReference>
<gene>
    <name evidence="2" type="ORF">DFA_11922</name>
</gene>